<evidence type="ECO:0000259" key="4">
    <source>
        <dbReference type="PROSITE" id="PS51898"/>
    </source>
</evidence>
<evidence type="ECO:0000313" key="5">
    <source>
        <dbReference type="EMBL" id="SCL12873.1"/>
    </source>
</evidence>
<dbReference type="InterPro" id="IPR010998">
    <property type="entry name" value="Integrase_recombinase_N"/>
</dbReference>
<reference evidence="5 6" key="1">
    <citation type="submission" date="2016-06" db="EMBL/GenBank/DDBJ databases">
        <authorList>
            <person name="Kjaerup R.B."/>
            <person name="Dalgaard T.S."/>
            <person name="Juul-Madsen H.R."/>
        </authorList>
    </citation>
    <scope>NUCLEOTIDE SEQUENCE [LARGE SCALE GENOMIC DNA]</scope>
    <source>
        <strain evidence="5 6">DSM 43818</strain>
    </source>
</reference>
<gene>
    <name evidence="5" type="ORF">GA0070616_0048</name>
</gene>
<dbReference type="PROSITE" id="PS51898">
    <property type="entry name" value="TYR_RECOMBINASE"/>
    <property type="match status" value="1"/>
</dbReference>
<dbReference type="EMBL" id="FMHT01000002">
    <property type="protein sequence ID" value="SCL12873.1"/>
    <property type="molecule type" value="Genomic_DNA"/>
</dbReference>
<accession>A0A1C6R790</accession>
<dbReference type="SUPFAM" id="SSF47823">
    <property type="entry name" value="lambda integrase-like, N-terminal domain"/>
    <property type="match status" value="1"/>
</dbReference>
<dbReference type="Gene3D" id="1.10.443.10">
    <property type="entry name" value="Intergrase catalytic core"/>
    <property type="match status" value="1"/>
</dbReference>
<dbReference type="Gene3D" id="1.10.150.130">
    <property type="match status" value="1"/>
</dbReference>
<dbReference type="PANTHER" id="PTHR34605">
    <property type="entry name" value="PHAGE_INTEGRASE DOMAIN-CONTAINING PROTEIN"/>
    <property type="match status" value="1"/>
</dbReference>
<keyword evidence="6" id="KW-1185">Reference proteome</keyword>
<feature type="region of interest" description="Disordered" evidence="3">
    <location>
        <begin position="1"/>
        <end position="46"/>
    </location>
</feature>
<dbReference type="InterPro" id="IPR013762">
    <property type="entry name" value="Integrase-like_cat_sf"/>
</dbReference>
<protein>
    <submittedName>
        <fullName evidence="5">Site-specific recombinase XerD</fullName>
    </submittedName>
</protein>
<dbReference type="Proteomes" id="UP000199699">
    <property type="component" value="Unassembled WGS sequence"/>
</dbReference>
<evidence type="ECO:0000256" key="2">
    <source>
        <dbReference type="ARBA" id="ARBA00023172"/>
    </source>
</evidence>
<organism evidence="5 6">
    <name type="scientific">Micromonospora nigra</name>
    <dbReference type="NCBI Taxonomy" id="145857"/>
    <lineage>
        <taxon>Bacteria</taxon>
        <taxon>Bacillati</taxon>
        <taxon>Actinomycetota</taxon>
        <taxon>Actinomycetes</taxon>
        <taxon>Micromonosporales</taxon>
        <taxon>Micromonosporaceae</taxon>
        <taxon>Micromonospora</taxon>
    </lineage>
</organism>
<evidence type="ECO:0000313" key="6">
    <source>
        <dbReference type="Proteomes" id="UP000199699"/>
    </source>
</evidence>
<dbReference type="InterPro" id="IPR002104">
    <property type="entry name" value="Integrase_catalytic"/>
</dbReference>
<keyword evidence="2" id="KW-0233">DNA recombination</keyword>
<evidence type="ECO:0000256" key="1">
    <source>
        <dbReference type="ARBA" id="ARBA00023125"/>
    </source>
</evidence>
<dbReference type="SUPFAM" id="SSF56349">
    <property type="entry name" value="DNA breaking-rejoining enzymes"/>
    <property type="match status" value="1"/>
</dbReference>
<dbReference type="GO" id="GO:0015074">
    <property type="term" value="P:DNA integration"/>
    <property type="evidence" value="ECO:0007669"/>
    <property type="project" value="InterPro"/>
</dbReference>
<dbReference type="GO" id="GO:0006310">
    <property type="term" value="P:DNA recombination"/>
    <property type="evidence" value="ECO:0007669"/>
    <property type="project" value="UniProtKB-KW"/>
</dbReference>
<dbReference type="InterPro" id="IPR052925">
    <property type="entry name" value="Phage_Integrase-like_Recomb"/>
</dbReference>
<dbReference type="PANTHER" id="PTHR34605:SF4">
    <property type="entry name" value="DNA ADENINE METHYLTRANSFERASE"/>
    <property type="match status" value="1"/>
</dbReference>
<feature type="compositionally biased region" description="Low complexity" evidence="3">
    <location>
        <begin position="1"/>
        <end position="12"/>
    </location>
</feature>
<evidence type="ECO:0000256" key="3">
    <source>
        <dbReference type="SAM" id="MobiDB-lite"/>
    </source>
</evidence>
<dbReference type="AlphaFoldDB" id="A0A1C6R790"/>
<dbReference type="GO" id="GO:0003677">
    <property type="term" value="F:DNA binding"/>
    <property type="evidence" value="ECO:0007669"/>
    <property type="project" value="UniProtKB-KW"/>
</dbReference>
<sequence>MTESTATAADPAGPLPAAPPAPREPVAAAPAALAQGGPGPGTGATGEVLHGELVAVRTGGVLAAGPGPARLDVERWLADHRPRDGADLARLRDLADDVAMYAQASRAPATMRKYDSGWAAFTDWCAEFGFEAGPPAAVEVVALYLAQMGRDRLAISTMDGRLAAIRDRHLEAGLLPPTDDLRLRRVRDGVRRVRGRPTEGVDAIGLPLLAAMLASLPAGPAPGADTPLADRRTHLAALRDRCLLTVGYLAALRREELAGLPVDHLELRPEGLRLLVARSKADQHASGRRIDLPWAPESVAWLCPVRAALAWLDVSGRRQYLHRPGRVRTGAVPLLSGITVGARLRRTAITDRHVARVVKATAEAAGQLAEVVDQLAGHSLRAGFATAAEAAGAPRPVIARVLGHGSGTTDRYIRHTWDGQAQRAVYGWAAATIGPPHGS</sequence>
<feature type="compositionally biased region" description="Pro residues" evidence="3">
    <location>
        <begin position="13"/>
        <end position="23"/>
    </location>
</feature>
<keyword evidence="1" id="KW-0238">DNA-binding</keyword>
<proteinExistence type="predicted"/>
<dbReference type="InterPro" id="IPR011010">
    <property type="entry name" value="DNA_brk_join_enz"/>
</dbReference>
<feature type="compositionally biased region" description="Low complexity" evidence="3">
    <location>
        <begin position="24"/>
        <end position="35"/>
    </location>
</feature>
<name>A0A1C6R790_9ACTN</name>
<dbReference type="STRING" id="145857.GA0070616_0048"/>
<feature type="domain" description="Tyr recombinase" evidence="4">
    <location>
        <begin position="220"/>
        <end position="427"/>
    </location>
</feature>
<dbReference type="RefSeq" id="WP_245712574.1">
    <property type="nucleotide sequence ID" value="NZ_FMHT01000002.1"/>
</dbReference>